<evidence type="ECO:0000313" key="1">
    <source>
        <dbReference type="Proteomes" id="UP000095281"/>
    </source>
</evidence>
<sequence>MNNNNNENSSLSITTSTTLPRARSAIFSANDSSIMNRLTSTRLTGTLSTDDDDPPVILPIGALTSSYTSHICANNSDMVFNDQQRKQSNPRLKTTSCNFRESHNRHQLKAADTVNLPANDQHRASSATYGSSPSPSTIGWANEFIDYLRGL</sequence>
<keyword evidence="1" id="KW-1185">Reference proteome</keyword>
<evidence type="ECO:0000313" key="2">
    <source>
        <dbReference type="WBParaSite" id="MhA1_Contig239.frz3.gene22"/>
    </source>
</evidence>
<dbReference type="Proteomes" id="UP000095281">
    <property type="component" value="Unplaced"/>
</dbReference>
<reference evidence="2" key="1">
    <citation type="submission" date="2016-11" db="UniProtKB">
        <authorList>
            <consortium name="WormBaseParasite"/>
        </authorList>
    </citation>
    <scope>IDENTIFICATION</scope>
</reference>
<organism evidence="1 2">
    <name type="scientific">Meloidogyne hapla</name>
    <name type="common">Root-knot nematode worm</name>
    <dbReference type="NCBI Taxonomy" id="6305"/>
    <lineage>
        <taxon>Eukaryota</taxon>
        <taxon>Metazoa</taxon>
        <taxon>Ecdysozoa</taxon>
        <taxon>Nematoda</taxon>
        <taxon>Chromadorea</taxon>
        <taxon>Rhabditida</taxon>
        <taxon>Tylenchina</taxon>
        <taxon>Tylenchomorpha</taxon>
        <taxon>Tylenchoidea</taxon>
        <taxon>Meloidogynidae</taxon>
        <taxon>Meloidogyninae</taxon>
        <taxon>Meloidogyne</taxon>
    </lineage>
</organism>
<dbReference type="AlphaFoldDB" id="A0A1I8BHB2"/>
<accession>A0A1I8BHB2</accession>
<protein>
    <submittedName>
        <fullName evidence="2">Uncharacterized protein</fullName>
    </submittedName>
</protein>
<proteinExistence type="predicted"/>
<name>A0A1I8BHB2_MELHA</name>
<dbReference type="WBParaSite" id="MhA1_Contig239.frz3.gene22">
    <property type="protein sequence ID" value="MhA1_Contig239.frz3.gene22"/>
    <property type="gene ID" value="MhA1_Contig239.frz3.gene22"/>
</dbReference>